<evidence type="ECO:0000313" key="2">
    <source>
        <dbReference type="EMBL" id="KAK6949468.1"/>
    </source>
</evidence>
<name>A0AAX6M9V7_9PEZI</name>
<evidence type="ECO:0000313" key="3">
    <source>
        <dbReference type="Proteomes" id="UP001369815"/>
    </source>
</evidence>
<feature type="region of interest" description="Disordered" evidence="1">
    <location>
        <begin position="24"/>
        <end position="44"/>
    </location>
</feature>
<sequence length="97" mass="10816">MPSPQEPQQQAPMEMTPVDGVVTQQPTAEPQPEFGNMRGGEEPSGYRHALYSTCLSSRALEVPAMQWNEHHNGLTGRTENSYSYPAYNNHDDTLMHG</sequence>
<dbReference type="Proteomes" id="UP001369815">
    <property type="component" value="Unassembled WGS sequence"/>
</dbReference>
<evidence type="ECO:0000256" key="1">
    <source>
        <dbReference type="SAM" id="MobiDB-lite"/>
    </source>
</evidence>
<keyword evidence="3" id="KW-1185">Reference proteome</keyword>
<protein>
    <submittedName>
        <fullName evidence="2">Uncharacterized protein</fullName>
    </submittedName>
</protein>
<gene>
    <name evidence="2" type="ORF">Daesc_009548</name>
</gene>
<feature type="region of interest" description="Disordered" evidence="1">
    <location>
        <begin position="71"/>
        <end position="97"/>
    </location>
</feature>
<accession>A0AAX6M9V7</accession>
<dbReference type="AlphaFoldDB" id="A0AAX6M9V7"/>
<reference evidence="2 3" key="1">
    <citation type="journal article" date="2024" name="Front Chem Biol">
        <title>Unveiling the potential of Daldinia eschscholtzii MFLUCC 19-0629 through bioactivity and bioinformatics studies for enhanced sustainable agriculture production.</title>
        <authorList>
            <person name="Brooks S."/>
            <person name="Weaver J.A."/>
            <person name="Klomchit A."/>
            <person name="Alharthi S.A."/>
            <person name="Onlamun T."/>
            <person name="Nurani R."/>
            <person name="Vong T.K."/>
            <person name="Alberti F."/>
            <person name="Greco C."/>
        </authorList>
    </citation>
    <scope>NUCLEOTIDE SEQUENCE [LARGE SCALE GENOMIC DNA]</scope>
    <source>
        <strain evidence="2">MFLUCC 19-0629</strain>
    </source>
</reference>
<proteinExistence type="predicted"/>
<dbReference type="EMBL" id="JBANMG010000009">
    <property type="protein sequence ID" value="KAK6949468.1"/>
    <property type="molecule type" value="Genomic_DNA"/>
</dbReference>
<organism evidence="2 3">
    <name type="scientific">Daldinia eschscholtzii</name>
    <dbReference type="NCBI Taxonomy" id="292717"/>
    <lineage>
        <taxon>Eukaryota</taxon>
        <taxon>Fungi</taxon>
        <taxon>Dikarya</taxon>
        <taxon>Ascomycota</taxon>
        <taxon>Pezizomycotina</taxon>
        <taxon>Sordariomycetes</taxon>
        <taxon>Xylariomycetidae</taxon>
        <taxon>Xylariales</taxon>
        <taxon>Hypoxylaceae</taxon>
        <taxon>Daldinia</taxon>
    </lineage>
</organism>
<comment type="caution">
    <text evidence="2">The sequence shown here is derived from an EMBL/GenBank/DDBJ whole genome shotgun (WGS) entry which is preliminary data.</text>
</comment>